<sequence length="287" mass="32066">MVIDSHHHFWRYDATRHGWIDPLTMSALTRDFLPQDLLAAAKEGAVEGFISVQAEQSLAETEWLLQLADQTAPIVGVVGWAPLVDPELESLLERIHHPKLKGFRHVVQDEPDDQFLLRADFSRGIACLTARDLVYDLLIFERHLPVAIELVDKHPEQRFVLDHSAKPKIAAGELSPWRENLYSLARRPNVVCKVSGLVTEAGGNDWTPAGLRPYLDTVLDAFGPERLMFGSDWPVCLLASSYERWLQTVQSWAASFTEAERACLFGATAAQVYRVDVSAVSTKGVSP</sequence>
<evidence type="ECO:0000259" key="2">
    <source>
        <dbReference type="Pfam" id="PF04909"/>
    </source>
</evidence>
<dbReference type="Pfam" id="PF04909">
    <property type="entry name" value="Amidohydro_2"/>
    <property type="match status" value="1"/>
</dbReference>
<dbReference type="EMBL" id="SJPH01000002">
    <property type="protein sequence ID" value="TWT47559.1"/>
    <property type="molecule type" value="Genomic_DNA"/>
</dbReference>
<dbReference type="RefSeq" id="WP_146572262.1">
    <property type="nucleotide sequence ID" value="NZ_SJPH01000002.1"/>
</dbReference>
<comment type="caution">
    <text evidence="3">The sequence shown here is derived from an EMBL/GenBank/DDBJ whole genome shotgun (WGS) entry which is preliminary data.</text>
</comment>
<dbReference type="GO" id="GO:0016787">
    <property type="term" value="F:hydrolase activity"/>
    <property type="evidence" value="ECO:0007669"/>
    <property type="project" value="UniProtKB-KW"/>
</dbReference>
<dbReference type="AlphaFoldDB" id="A0A5C5WBU3"/>
<dbReference type="SUPFAM" id="SSF51556">
    <property type="entry name" value="Metallo-dependent hydrolases"/>
    <property type="match status" value="1"/>
</dbReference>
<dbReference type="InterPro" id="IPR006680">
    <property type="entry name" value="Amidohydro-rel"/>
</dbReference>
<dbReference type="Gene3D" id="3.20.20.140">
    <property type="entry name" value="Metal-dependent hydrolases"/>
    <property type="match status" value="1"/>
</dbReference>
<evidence type="ECO:0000313" key="4">
    <source>
        <dbReference type="Proteomes" id="UP000318995"/>
    </source>
</evidence>
<dbReference type="Proteomes" id="UP000318995">
    <property type="component" value="Unassembled WGS sequence"/>
</dbReference>
<keyword evidence="4" id="KW-1185">Reference proteome</keyword>
<evidence type="ECO:0000256" key="1">
    <source>
        <dbReference type="ARBA" id="ARBA00038310"/>
    </source>
</evidence>
<comment type="similarity">
    <text evidence="1">Belongs to the metallo-dependent hydrolases superfamily.</text>
</comment>
<dbReference type="PANTHER" id="PTHR43569:SF2">
    <property type="entry name" value="AMIDOHYDROLASE-RELATED DOMAIN-CONTAINING PROTEIN"/>
    <property type="match status" value="1"/>
</dbReference>
<reference evidence="3 4" key="1">
    <citation type="submission" date="2019-02" db="EMBL/GenBank/DDBJ databases">
        <title>Deep-cultivation of Planctomycetes and their phenomic and genomic characterization uncovers novel biology.</title>
        <authorList>
            <person name="Wiegand S."/>
            <person name="Jogler M."/>
            <person name="Boedeker C."/>
            <person name="Pinto D."/>
            <person name="Vollmers J."/>
            <person name="Rivas-Marin E."/>
            <person name="Kohn T."/>
            <person name="Peeters S.H."/>
            <person name="Heuer A."/>
            <person name="Rast P."/>
            <person name="Oberbeckmann S."/>
            <person name="Bunk B."/>
            <person name="Jeske O."/>
            <person name="Meyerdierks A."/>
            <person name="Storesund J.E."/>
            <person name="Kallscheuer N."/>
            <person name="Luecker S."/>
            <person name="Lage O.M."/>
            <person name="Pohl T."/>
            <person name="Merkel B.J."/>
            <person name="Hornburger P."/>
            <person name="Mueller R.-W."/>
            <person name="Bruemmer F."/>
            <person name="Labrenz M."/>
            <person name="Spormann A.M."/>
            <person name="Op Den Camp H."/>
            <person name="Overmann J."/>
            <person name="Amann R."/>
            <person name="Jetten M.S.M."/>
            <person name="Mascher T."/>
            <person name="Medema M.H."/>
            <person name="Devos D.P."/>
            <person name="Kaster A.-K."/>
            <person name="Ovreas L."/>
            <person name="Rohde M."/>
            <person name="Galperin M.Y."/>
            <person name="Jogler C."/>
        </authorList>
    </citation>
    <scope>NUCLEOTIDE SEQUENCE [LARGE SCALE GENOMIC DNA]</scope>
    <source>
        <strain evidence="3 4">Pla111</strain>
    </source>
</reference>
<protein>
    <submittedName>
        <fullName evidence="3">Amidohydrolase</fullName>
    </submittedName>
</protein>
<proteinExistence type="inferred from homology"/>
<feature type="domain" description="Amidohydrolase-related" evidence="2">
    <location>
        <begin position="3"/>
        <end position="274"/>
    </location>
</feature>
<keyword evidence="3" id="KW-0378">Hydrolase</keyword>
<name>A0A5C5WBU3_9BACT</name>
<accession>A0A5C5WBU3</accession>
<dbReference type="PANTHER" id="PTHR43569">
    <property type="entry name" value="AMIDOHYDROLASE"/>
    <property type="match status" value="1"/>
</dbReference>
<gene>
    <name evidence="3" type="ORF">Pla111_11740</name>
</gene>
<evidence type="ECO:0000313" key="3">
    <source>
        <dbReference type="EMBL" id="TWT47559.1"/>
    </source>
</evidence>
<dbReference type="OrthoDB" id="5450317at2"/>
<dbReference type="InterPro" id="IPR052350">
    <property type="entry name" value="Metallo-dep_Lactonases"/>
</dbReference>
<organism evidence="3 4">
    <name type="scientific">Botrimarina hoheduenensis</name>
    <dbReference type="NCBI Taxonomy" id="2528000"/>
    <lineage>
        <taxon>Bacteria</taxon>
        <taxon>Pseudomonadati</taxon>
        <taxon>Planctomycetota</taxon>
        <taxon>Planctomycetia</taxon>
        <taxon>Pirellulales</taxon>
        <taxon>Lacipirellulaceae</taxon>
        <taxon>Botrimarina</taxon>
    </lineage>
</organism>
<dbReference type="InterPro" id="IPR032466">
    <property type="entry name" value="Metal_Hydrolase"/>
</dbReference>